<evidence type="ECO:0000256" key="6">
    <source>
        <dbReference type="ARBA" id="ARBA00022833"/>
    </source>
</evidence>
<dbReference type="Pfam" id="PF01551">
    <property type="entry name" value="Peptidase_M23"/>
    <property type="match status" value="1"/>
</dbReference>
<evidence type="ECO:0000259" key="9">
    <source>
        <dbReference type="Pfam" id="PF01551"/>
    </source>
</evidence>
<dbReference type="GO" id="GO:0030313">
    <property type="term" value="C:cell envelope"/>
    <property type="evidence" value="ECO:0007669"/>
    <property type="project" value="UniProtKB-SubCell"/>
</dbReference>
<evidence type="ECO:0000256" key="2">
    <source>
        <dbReference type="ARBA" id="ARBA00004196"/>
    </source>
</evidence>
<evidence type="ECO:0000313" key="13">
    <source>
        <dbReference type="Proteomes" id="UP000256923"/>
    </source>
</evidence>
<dbReference type="InterPro" id="IPR050570">
    <property type="entry name" value="Cell_wall_metabolism_enzyme"/>
</dbReference>
<keyword evidence="4" id="KW-0479">Metal-binding</keyword>
<dbReference type="InterPro" id="IPR011055">
    <property type="entry name" value="Dup_hybrid_motif"/>
</dbReference>
<evidence type="ECO:0000259" key="11">
    <source>
        <dbReference type="Pfam" id="PF19425"/>
    </source>
</evidence>
<evidence type="ECO:0000259" key="10">
    <source>
        <dbReference type="Pfam" id="PF04225"/>
    </source>
</evidence>
<dbReference type="CDD" id="cd12797">
    <property type="entry name" value="M23_peptidase"/>
    <property type="match status" value="1"/>
</dbReference>
<dbReference type="GO" id="GO:0004222">
    <property type="term" value="F:metalloendopeptidase activity"/>
    <property type="evidence" value="ECO:0007669"/>
    <property type="project" value="TreeGrafter"/>
</dbReference>
<keyword evidence="5" id="KW-0378">Hydrolase</keyword>
<dbReference type="Pfam" id="PF19425">
    <property type="entry name" value="Csd3_N2"/>
    <property type="match status" value="1"/>
</dbReference>
<dbReference type="GO" id="GO:0006508">
    <property type="term" value="P:proteolysis"/>
    <property type="evidence" value="ECO:0007669"/>
    <property type="project" value="UniProtKB-KW"/>
</dbReference>
<dbReference type="InterPro" id="IPR016047">
    <property type="entry name" value="M23ase_b-sheet_dom"/>
</dbReference>
<dbReference type="RefSeq" id="WP_069211988.1">
    <property type="nucleotide sequence ID" value="NZ_CP023055.1"/>
</dbReference>
<reference evidence="12 13" key="1">
    <citation type="submission" date="2018-12" db="EMBL/GenBank/DDBJ databases">
        <title>Characterization and Draft Genome of Vibrio anguillarum J360 Marine Pathogen Isolated from an Outbreak in Lumpfish (Cyclopterus lumpus).</title>
        <authorList>
            <person name="Vasquez J.I."/>
            <person name="Cao T."/>
            <person name="Chakraborty S."/>
            <person name="Gnanagobal H."/>
            <person name="Wescot J."/>
            <person name="Boyce D."/>
            <person name="Santander J."/>
        </authorList>
    </citation>
    <scope>NUCLEOTIDE SEQUENCE [LARGE SCALE GENOMIC DNA]</scope>
    <source>
        <strain evidence="12 13">J360</strain>
    </source>
</reference>
<dbReference type="SUPFAM" id="SSF51261">
    <property type="entry name" value="Duplicated hybrid motif"/>
    <property type="match status" value="1"/>
</dbReference>
<evidence type="ECO:0000313" key="12">
    <source>
        <dbReference type="EMBL" id="AZS26519.1"/>
    </source>
</evidence>
<evidence type="ECO:0000256" key="1">
    <source>
        <dbReference type="ARBA" id="ARBA00001947"/>
    </source>
</evidence>
<evidence type="ECO:0000256" key="7">
    <source>
        <dbReference type="ARBA" id="ARBA00023049"/>
    </source>
</evidence>
<name>A0A289GIK1_VIBAN</name>
<dbReference type="InterPro" id="IPR045834">
    <property type="entry name" value="Csd3_N2"/>
</dbReference>
<dbReference type="Pfam" id="PF04225">
    <property type="entry name" value="LysM_OapA"/>
    <property type="match status" value="1"/>
</dbReference>
<dbReference type="AlphaFoldDB" id="A0A289GIK1"/>
<protein>
    <submittedName>
        <fullName evidence="12">Peptidase M23</fullName>
    </submittedName>
</protein>
<dbReference type="GO" id="GO:0046872">
    <property type="term" value="F:metal ion binding"/>
    <property type="evidence" value="ECO:0007669"/>
    <property type="project" value="UniProtKB-KW"/>
</dbReference>
<feature type="domain" description="Csd3-like second N-terminal" evidence="11">
    <location>
        <begin position="160"/>
        <end position="280"/>
    </location>
</feature>
<evidence type="ECO:0000256" key="5">
    <source>
        <dbReference type="ARBA" id="ARBA00022801"/>
    </source>
</evidence>
<evidence type="ECO:0000256" key="4">
    <source>
        <dbReference type="ARBA" id="ARBA00022723"/>
    </source>
</evidence>
<feature type="domain" description="M23ase beta-sheet core" evidence="9">
    <location>
        <begin position="293"/>
        <end position="386"/>
    </location>
</feature>
<dbReference type="Gene3D" id="2.70.70.10">
    <property type="entry name" value="Glucose Permease (Domain IIA)"/>
    <property type="match status" value="1"/>
</dbReference>
<keyword evidence="7" id="KW-0482">Metalloprotease</keyword>
<evidence type="ECO:0000256" key="8">
    <source>
        <dbReference type="ARBA" id="ARBA00060568"/>
    </source>
</evidence>
<keyword evidence="6" id="KW-0862">Zinc</keyword>
<evidence type="ECO:0000256" key="3">
    <source>
        <dbReference type="ARBA" id="ARBA00022670"/>
    </source>
</evidence>
<sequence length="435" mass="48891">MLPRSLILRFSELSLPKKASIIGLPIVAAIAFSSSIQDSSLQRQIELSITETQIVQSILSDAIEVKNLPDFEYEIKSGDNLSTIFNQLGFGYQDLMKIMETDLNYLALDTLKPGNILRFWKAQNGNALSKMELEFSLVERAVYSRLDDGTYEFQDVKIPGVWKEFAMVGEIQGSFSQSVNSIGLGSAEIEQIVSLLKDKLNFSRDLRFGDRFEVVQSRQFVGEKLTGNREIQAIKIYSRGKDVSAYLHRDGQYYDKNGDSLQRAFQRYPTTNKRITSNFDAHRLHPVTKRVAPHNGTDFGVPVGTPVFSTGDGTVIMTRKHPYAGNYVVIQHGSTYKTRYLHLSKILVRKGQKVSRGERIGLSGQSGRVTGPHLHYELMVRDRAVNAMTANIPMANSVPKKEMAGFVARRNELDSMLQQQELRYATSESSADQES</sequence>
<proteinExistence type="predicted"/>
<dbReference type="InterPro" id="IPR007340">
    <property type="entry name" value="LysM_Opacity-associatedA"/>
</dbReference>
<dbReference type="Proteomes" id="UP000256923">
    <property type="component" value="Chromosome 2"/>
</dbReference>
<keyword evidence="3" id="KW-0645">Protease</keyword>
<gene>
    <name evidence="12" type="ORF">DYL72_16040</name>
</gene>
<dbReference type="PANTHER" id="PTHR21666:SF292">
    <property type="entry name" value="MUREIN DD-ENDOPEPTIDASE MEPM"/>
    <property type="match status" value="1"/>
</dbReference>
<dbReference type="EMBL" id="CP034673">
    <property type="protein sequence ID" value="AZS26519.1"/>
    <property type="molecule type" value="Genomic_DNA"/>
</dbReference>
<comment type="subcellular location">
    <subcellularLocation>
        <location evidence="2">Cell envelope</location>
    </subcellularLocation>
</comment>
<dbReference type="GO" id="GO:0042834">
    <property type="term" value="F:peptidoglycan binding"/>
    <property type="evidence" value="ECO:0007669"/>
    <property type="project" value="InterPro"/>
</dbReference>
<comment type="cofactor">
    <cofactor evidence="1">
        <name>Zn(2+)</name>
        <dbReference type="ChEBI" id="CHEBI:29105"/>
    </cofactor>
</comment>
<organism evidence="12 13">
    <name type="scientific">Vibrio anguillarum</name>
    <name type="common">Listonella anguillarum</name>
    <dbReference type="NCBI Taxonomy" id="55601"/>
    <lineage>
        <taxon>Bacteria</taxon>
        <taxon>Pseudomonadati</taxon>
        <taxon>Pseudomonadota</taxon>
        <taxon>Gammaproteobacteria</taxon>
        <taxon>Vibrionales</taxon>
        <taxon>Vibrionaceae</taxon>
        <taxon>Vibrio</taxon>
    </lineage>
</organism>
<feature type="domain" description="Opacity-associated protein A LysM-like" evidence="10">
    <location>
        <begin position="72"/>
        <end position="153"/>
    </location>
</feature>
<dbReference type="PANTHER" id="PTHR21666">
    <property type="entry name" value="PEPTIDASE-RELATED"/>
    <property type="match status" value="1"/>
</dbReference>
<comment type="pathway">
    <text evidence="8">Cell wall degradation; peptidoglycan degradation.</text>
</comment>
<dbReference type="FunFam" id="2.70.70.10:FF:000002">
    <property type="entry name" value="Murein DD-endopeptidase MepM"/>
    <property type="match status" value="1"/>
</dbReference>
<accession>A0A289GIK1</accession>
<dbReference type="Gene3D" id="3.10.450.350">
    <property type="match status" value="2"/>
</dbReference>